<dbReference type="EMBL" id="KX284720">
    <property type="protein sequence ID" value="AOM66490.1"/>
    <property type="molecule type" value="Genomic_DNA"/>
</dbReference>
<geneLocation type="plastid" evidence="6"/>
<sequence length="66" mass="7777">MNEFIENVIRLMRFFISSMLGLLVTVFGPFLNLINNNENKNTFVLFSLLLTIILIFYFILTKMLDI</sequence>
<dbReference type="RefSeq" id="YP_009297147.1">
    <property type="nucleotide sequence ID" value="NC_031175.1"/>
</dbReference>
<keyword evidence="4 6" id="KW-0934">Plastid</keyword>
<reference evidence="6" key="1">
    <citation type="journal article" date="2016" name="BMC Biol.">
        <title>Parallel evolution of highly conserved plastid genome architecture in red seaweeds and seed plants.</title>
        <authorList>
            <person name="Lee J."/>
            <person name="Cho C.H."/>
            <person name="Park S.I."/>
            <person name="Choi J.W."/>
            <person name="Song H.S."/>
            <person name="West J.A."/>
            <person name="Bhattacharya D."/>
            <person name="Yoon H.S."/>
        </authorList>
    </citation>
    <scope>NUCLEOTIDE SEQUENCE</scope>
</reference>
<keyword evidence="5" id="KW-1133">Transmembrane helix</keyword>
<evidence type="ECO:0000256" key="1">
    <source>
        <dbReference type="ARBA" id="ARBA00004474"/>
    </source>
</evidence>
<gene>
    <name evidence="6" type="primary">ycf33</name>
    <name evidence="6" type="ORF">Psor_015</name>
</gene>
<protein>
    <recommendedName>
        <fullName evidence="3">Uncharacterized protein ycf33</fullName>
    </recommendedName>
</protein>
<dbReference type="Pfam" id="PF05421">
    <property type="entry name" value="DUF751"/>
    <property type="match status" value="1"/>
</dbReference>
<dbReference type="GeneID" id="29073627"/>
<comment type="similarity">
    <text evidence="2">Belongs to the ycf33 family.</text>
</comment>
<accession>A0A1C9CDM4</accession>
<keyword evidence="5" id="KW-0472">Membrane</keyword>
<evidence type="ECO:0000256" key="5">
    <source>
        <dbReference type="SAM" id="Phobius"/>
    </source>
</evidence>
<feature type="transmembrane region" description="Helical" evidence="5">
    <location>
        <begin position="12"/>
        <end position="31"/>
    </location>
</feature>
<evidence type="ECO:0000256" key="4">
    <source>
        <dbReference type="ARBA" id="ARBA00022640"/>
    </source>
</evidence>
<name>A0A1C9CDM4_PORSO</name>
<dbReference type="AlphaFoldDB" id="A0A1C9CDM4"/>
<keyword evidence="5" id="KW-0812">Transmembrane</keyword>
<organism evidence="6">
    <name type="scientific">Porphyridium sordidum</name>
    <name type="common">Red alga</name>
    <dbReference type="NCBI Taxonomy" id="28024"/>
    <lineage>
        <taxon>Eukaryota</taxon>
        <taxon>Rhodophyta</taxon>
        <taxon>Bangiophyceae</taxon>
        <taxon>Porphyridiales</taxon>
        <taxon>Porphyridiaceae</taxon>
        <taxon>Porphyridium</taxon>
    </lineage>
</organism>
<feature type="transmembrane region" description="Helical" evidence="5">
    <location>
        <begin position="43"/>
        <end position="60"/>
    </location>
</feature>
<proteinExistence type="inferred from homology"/>
<comment type="subcellular location">
    <subcellularLocation>
        <location evidence="1">Plastid</location>
    </subcellularLocation>
</comment>
<evidence type="ECO:0000313" key="6">
    <source>
        <dbReference type="EMBL" id="AOM66490.1"/>
    </source>
</evidence>
<dbReference type="InterPro" id="IPR008470">
    <property type="entry name" value="Uncharacterised_Ycf33"/>
</dbReference>
<evidence type="ECO:0000256" key="2">
    <source>
        <dbReference type="ARBA" id="ARBA00010985"/>
    </source>
</evidence>
<evidence type="ECO:0000256" key="3">
    <source>
        <dbReference type="ARBA" id="ARBA00021584"/>
    </source>
</evidence>
<dbReference type="GO" id="GO:0009536">
    <property type="term" value="C:plastid"/>
    <property type="evidence" value="ECO:0007669"/>
    <property type="project" value="UniProtKB-SubCell"/>
</dbReference>